<dbReference type="SUPFAM" id="SSF144083">
    <property type="entry name" value="Magnesium transport protein CorA, transmembrane region"/>
    <property type="match status" value="1"/>
</dbReference>
<dbReference type="EMBL" id="CP108473">
    <property type="protein sequence ID" value="WUS21653.1"/>
    <property type="molecule type" value="Genomic_DNA"/>
</dbReference>
<dbReference type="InterPro" id="IPR002523">
    <property type="entry name" value="MgTranspt_CorA/ZnTranspt_ZntB"/>
</dbReference>
<reference evidence="6" key="1">
    <citation type="submission" date="2022-10" db="EMBL/GenBank/DDBJ databases">
        <title>The complete genomes of actinobacterial strains from the NBC collection.</title>
        <authorList>
            <person name="Joergensen T.S."/>
            <person name="Alvarez Arevalo M."/>
            <person name="Sterndorff E.B."/>
            <person name="Faurdal D."/>
            <person name="Vuksanovic O."/>
            <person name="Mourched A.-S."/>
            <person name="Charusanti P."/>
            <person name="Shaw S."/>
            <person name="Blin K."/>
            <person name="Weber T."/>
        </authorList>
    </citation>
    <scope>NUCLEOTIDE SEQUENCE</scope>
    <source>
        <strain evidence="6">NBC_01256</strain>
    </source>
</reference>
<protein>
    <submittedName>
        <fullName evidence="6">Uncharacterized protein</fullName>
    </submittedName>
</protein>
<evidence type="ECO:0000313" key="6">
    <source>
        <dbReference type="EMBL" id="WUS21653.1"/>
    </source>
</evidence>
<feature type="transmembrane region" description="Helical" evidence="5">
    <location>
        <begin position="12"/>
        <end position="31"/>
    </location>
</feature>
<evidence type="ECO:0000256" key="1">
    <source>
        <dbReference type="ARBA" id="ARBA00004141"/>
    </source>
</evidence>
<keyword evidence="7" id="KW-1185">Reference proteome</keyword>
<evidence type="ECO:0000256" key="5">
    <source>
        <dbReference type="SAM" id="Phobius"/>
    </source>
</evidence>
<proteinExistence type="predicted"/>
<dbReference type="GeneID" id="96639826"/>
<keyword evidence="2 5" id="KW-0812">Transmembrane</keyword>
<gene>
    <name evidence="6" type="ORF">OG727_04730</name>
</gene>
<dbReference type="Pfam" id="PF01544">
    <property type="entry name" value="CorA"/>
    <property type="match status" value="1"/>
</dbReference>
<evidence type="ECO:0000256" key="4">
    <source>
        <dbReference type="ARBA" id="ARBA00023136"/>
    </source>
</evidence>
<accession>A0ABZ1VED6</accession>
<sequence length="50" mass="5672">MGTWQNDDMRRIFAWAAILVTPTLIAGVYGMNVAHMPELGWVAGTRWRLP</sequence>
<evidence type="ECO:0000256" key="2">
    <source>
        <dbReference type="ARBA" id="ARBA00022692"/>
    </source>
</evidence>
<keyword evidence="4 5" id="KW-0472">Membrane</keyword>
<name>A0ABZ1VED6_9ACTN</name>
<keyword evidence="3 5" id="KW-1133">Transmembrane helix</keyword>
<dbReference type="InterPro" id="IPR045863">
    <property type="entry name" value="CorA_TM1_TM2"/>
</dbReference>
<dbReference type="Proteomes" id="UP001432292">
    <property type="component" value="Chromosome"/>
</dbReference>
<comment type="subcellular location">
    <subcellularLocation>
        <location evidence="1">Membrane</location>
        <topology evidence="1">Multi-pass membrane protein</topology>
    </subcellularLocation>
</comment>
<organism evidence="6 7">
    <name type="scientific">Streptomyces caniferus</name>
    <dbReference type="NCBI Taxonomy" id="285557"/>
    <lineage>
        <taxon>Bacteria</taxon>
        <taxon>Bacillati</taxon>
        <taxon>Actinomycetota</taxon>
        <taxon>Actinomycetes</taxon>
        <taxon>Kitasatosporales</taxon>
        <taxon>Streptomycetaceae</taxon>
        <taxon>Streptomyces</taxon>
    </lineage>
</organism>
<dbReference type="Gene3D" id="1.20.58.340">
    <property type="entry name" value="Magnesium transport protein CorA, transmembrane region"/>
    <property type="match status" value="1"/>
</dbReference>
<evidence type="ECO:0000313" key="7">
    <source>
        <dbReference type="Proteomes" id="UP001432292"/>
    </source>
</evidence>
<dbReference type="RefSeq" id="WP_246295747.1">
    <property type="nucleotide sequence ID" value="NZ_BAAATH010000070.1"/>
</dbReference>
<evidence type="ECO:0000256" key="3">
    <source>
        <dbReference type="ARBA" id="ARBA00022989"/>
    </source>
</evidence>